<reference evidence="2 3" key="1">
    <citation type="submission" date="2020-12" db="EMBL/GenBank/DDBJ databases">
        <title>Geomonas sp. Red259, isolated from paddy soil.</title>
        <authorList>
            <person name="Xu Z."/>
            <person name="Zhang Z."/>
            <person name="Masuda Y."/>
            <person name="Itoh H."/>
            <person name="Senoo K."/>
        </authorList>
    </citation>
    <scope>NUCLEOTIDE SEQUENCE [LARGE SCALE GENOMIC DNA]</scope>
    <source>
        <strain evidence="2 3">Red259</strain>
    </source>
</reference>
<comment type="caution">
    <text evidence="2">The sequence shown here is derived from an EMBL/GenBank/DDBJ whole genome shotgun (WGS) entry which is preliminary data.</text>
</comment>
<proteinExistence type="predicted"/>
<evidence type="ECO:0008006" key="4">
    <source>
        <dbReference type="Google" id="ProtNLM"/>
    </source>
</evidence>
<protein>
    <recommendedName>
        <fullName evidence="4">DUF3307 domain-containing protein</fullName>
    </recommendedName>
</protein>
<dbReference type="Proteomes" id="UP000641025">
    <property type="component" value="Unassembled WGS sequence"/>
</dbReference>
<dbReference type="RefSeq" id="WP_199394785.1">
    <property type="nucleotide sequence ID" value="NZ_JAEMHK010000005.1"/>
</dbReference>
<sequence>MEYLSYGYESILYIVLVLVLCHLVLDVLPPWYKRTRHLLASMPLRIASGLLIIIISFFLL</sequence>
<organism evidence="2 3">
    <name type="scientific">Geomonas propionica</name>
    <dbReference type="NCBI Taxonomy" id="2798582"/>
    <lineage>
        <taxon>Bacteria</taxon>
        <taxon>Pseudomonadati</taxon>
        <taxon>Thermodesulfobacteriota</taxon>
        <taxon>Desulfuromonadia</taxon>
        <taxon>Geobacterales</taxon>
        <taxon>Geobacteraceae</taxon>
        <taxon>Geomonas</taxon>
    </lineage>
</organism>
<name>A0ABS0YQS2_9BACT</name>
<gene>
    <name evidence="2" type="ORF">JFN90_09035</name>
</gene>
<feature type="transmembrane region" description="Helical" evidence="1">
    <location>
        <begin position="6"/>
        <end position="25"/>
    </location>
</feature>
<feature type="transmembrane region" description="Helical" evidence="1">
    <location>
        <begin position="37"/>
        <end position="59"/>
    </location>
</feature>
<keyword evidence="1" id="KW-0812">Transmembrane</keyword>
<keyword evidence="1" id="KW-0472">Membrane</keyword>
<keyword evidence="1" id="KW-1133">Transmembrane helix</keyword>
<keyword evidence="3" id="KW-1185">Reference proteome</keyword>
<accession>A0ABS0YQS2</accession>
<evidence type="ECO:0000256" key="1">
    <source>
        <dbReference type="SAM" id="Phobius"/>
    </source>
</evidence>
<evidence type="ECO:0000313" key="2">
    <source>
        <dbReference type="EMBL" id="MBJ6800278.1"/>
    </source>
</evidence>
<dbReference type="EMBL" id="JAEMHK010000005">
    <property type="protein sequence ID" value="MBJ6800278.1"/>
    <property type="molecule type" value="Genomic_DNA"/>
</dbReference>
<evidence type="ECO:0000313" key="3">
    <source>
        <dbReference type="Proteomes" id="UP000641025"/>
    </source>
</evidence>